<dbReference type="InterPro" id="IPR025770">
    <property type="entry name" value="PPMT_MeTrfase"/>
</dbReference>
<dbReference type="PANTHER" id="PTHR12714:SF9">
    <property type="entry name" value="PROTEIN-S-ISOPRENYLCYSTEINE O-METHYLTRANSFERASE"/>
    <property type="match status" value="1"/>
</dbReference>
<comment type="subcellular location">
    <subcellularLocation>
        <location evidence="10">Endoplasmic reticulum membrane</location>
        <topology evidence="10">Multi-pass membrane protein</topology>
    </subcellularLocation>
    <subcellularLocation>
        <location evidence="1">Membrane</location>
        <topology evidence="1">Multi-pass membrane protein</topology>
    </subcellularLocation>
</comment>
<dbReference type="InterPro" id="IPR007269">
    <property type="entry name" value="ICMT_MeTrfase"/>
</dbReference>
<evidence type="ECO:0000256" key="7">
    <source>
        <dbReference type="ARBA" id="ARBA00022692"/>
    </source>
</evidence>
<keyword evidence="7 10" id="KW-0812">Transmembrane</keyword>
<evidence type="ECO:0000256" key="4">
    <source>
        <dbReference type="ARBA" id="ARBA00022603"/>
    </source>
</evidence>
<evidence type="ECO:0000256" key="6">
    <source>
        <dbReference type="ARBA" id="ARBA00022691"/>
    </source>
</evidence>
<keyword evidence="6 10" id="KW-0949">S-adenosyl-L-methionine</keyword>
<dbReference type="EMBL" id="JABSNW010000002">
    <property type="protein sequence ID" value="KAL2890609.1"/>
    <property type="molecule type" value="Genomic_DNA"/>
</dbReference>
<comment type="catalytic activity">
    <reaction evidence="10">
        <text>[protein]-C-terminal S-[(2E,6E)-farnesyl]-L-cysteine + S-adenosyl-L-methionine = [protein]-C-terminal S-[(2E,6E)-farnesyl]-L-cysteine methyl ester + S-adenosyl-L-homocysteine</text>
        <dbReference type="Rhea" id="RHEA:21672"/>
        <dbReference type="Rhea" id="RHEA-COMP:12125"/>
        <dbReference type="Rhea" id="RHEA-COMP:12126"/>
        <dbReference type="ChEBI" id="CHEBI:57856"/>
        <dbReference type="ChEBI" id="CHEBI:59789"/>
        <dbReference type="ChEBI" id="CHEBI:90510"/>
        <dbReference type="ChEBI" id="CHEBI:90511"/>
        <dbReference type="EC" id="2.1.1.100"/>
    </reaction>
</comment>
<keyword evidence="4 10" id="KW-0489">Methyltransferase</keyword>
<keyword evidence="5" id="KW-0808">Transferase</keyword>
<evidence type="ECO:0000256" key="9">
    <source>
        <dbReference type="ARBA" id="ARBA00023136"/>
    </source>
</evidence>
<evidence type="ECO:0000256" key="8">
    <source>
        <dbReference type="ARBA" id="ARBA00022989"/>
    </source>
</evidence>
<keyword evidence="10" id="KW-0256">Endoplasmic reticulum</keyword>
<proteinExistence type="inferred from homology"/>
<keyword evidence="13" id="KW-1185">Reference proteome</keyword>
<evidence type="ECO:0000313" key="13">
    <source>
        <dbReference type="Proteomes" id="UP001610728"/>
    </source>
</evidence>
<comment type="caution">
    <text evidence="12">The sequence shown here is derived from an EMBL/GenBank/DDBJ whole genome shotgun (WGS) entry which is preliminary data.</text>
</comment>
<dbReference type="Gene3D" id="1.20.120.1630">
    <property type="match status" value="1"/>
</dbReference>
<evidence type="ECO:0000256" key="11">
    <source>
        <dbReference type="SAM" id="MobiDB-lite"/>
    </source>
</evidence>
<dbReference type="Pfam" id="PF04140">
    <property type="entry name" value="ICMT"/>
    <property type="match status" value="1"/>
</dbReference>
<evidence type="ECO:0000256" key="5">
    <source>
        <dbReference type="ARBA" id="ARBA00022679"/>
    </source>
</evidence>
<feature type="compositionally biased region" description="Polar residues" evidence="11">
    <location>
        <begin position="31"/>
        <end position="40"/>
    </location>
</feature>
<reference evidence="12 13" key="1">
    <citation type="submission" date="2020-05" db="EMBL/GenBank/DDBJ databases">
        <title>Ceratocystis lukuohia genome.</title>
        <authorList>
            <person name="Harrington T.C."/>
            <person name="Kim K."/>
            <person name="Mayers C.G."/>
        </authorList>
    </citation>
    <scope>NUCLEOTIDE SEQUENCE [LARGE SCALE GENOMIC DNA]</scope>
    <source>
        <strain evidence="12 13">C4212</strain>
    </source>
</reference>
<evidence type="ECO:0000313" key="12">
    <source>
        <dbReference type="EMBL" id="KAL2890609.1"/>
    </source>
</evidence>
<evidence type="ECO:0000256" key="1">
    <source>
        <dbReference type="ARBA" id="ARBA00004141"/>
    </source>
</evidence>
<feature type="compositionally biased region" description="Low complexity" evidence="11">
    <location>
        <begin position="19"/>
        <end position="30"/>
    </location>
</feature>
<evidence type="ECO:0000256" key="2">
    <source>
        <dbReference type="ARBA" id="ARBA00009140"/>
    </source>
</evidence>
<accession>A0ABR4MQQ0</accession>
<dbReference type="PROSITE" id="PS51564">
    <property type="entry name" value="SAM_ICMT"/>
    <property type="match status" value="1"/>
</dbReference>
<feature type="region of interest" description="Disordered" evidence="11">
    <location>
        <begin position="1"/>
        <end position="43"/>
    </location>
</feature>
<keyword evidence="8 10" id="KW-1133">Transmembrane helix</keyword>
<feature type="transmembrane region" description="Helical" evidence="10">
    <location>
        <begin position="163"/>
        <end position="182"/>
    </location>
</feature>
<dbReference type="PANTHER" id="PTHR12714">
    <property type="entry name" value="PROTEIN-S ISOPRENYLCYSTEINE O-METHYLTRANSFERASE"/>
    <property type="match status" value="1"/>
</dbReference>
<keyword evidence="9 10" id="KW-0472">Membrane</keyword>
<evidence type="ECO:0000256" key="3">
    <source>
        <dbReference type="ARBA" id="ARBA00012151"/>
    </source>
</evidence>
<feature type="transmembrane region" description="Helical" evidence="10">
    <location>
        <begin position="58"/>
        <end position="83"/>
    </location>
</feature>
<protein>
    <recommendedName>
        <fullName evidence="3 10">Protein-S-isoprenylcysteine O-methyltransferase</fullName>
        <ecNumber evidence="3 10">2.1.1.100</ecNumber>
    </recommendedName>
</protein>
<dbReference type="RefSeq" id="XP_070861789.1">
    <property type="nucleotide sequence ID" value="XM_071000262.1"/>
</dbReference>
<dbReference type="GeneID" id="98116784"/>
<organism evidence="12 13">
    <name type="scientific">Ceratocystis lukuohia</name>
    <dbReference type="NCBI Taxonomy" id="2019550"/>
    <lineage>
        <taxon>Eukaryota</taxon>
        <taxon>Fungi</taxon>
        <taxon>Dikarya</taxon>
        <taxon>Ascomycota</taxon>
        <taxon>Pezizomycotina</taxon>
        <taxon>Sordariomycetes</taxon>
        <taxon>Hypocreomycetidae</taxon>
        <taxon>Microascales</taxon>
        <taxon>Ceratocystidaceae</taxon>
        <taxon>Ceratocystis</taxon>
    </lineage>
</organism>
<sequence>MAGRSKKASPVPSAPSAPPALSAPSTSPLSNETPPLTSAPRSPPIEFYRGQARSLSGIAFRAFCLGAVFSASLVLVPLVAYGASEPYFVFWRLPFFLGALGAFHFLEFWTTARYNTPAADISSFLLTSNWPLYTIAHSAAFFECAVVNTLWPWRSWGPAAGGTWAGYLCVAGVALTLLGQAVRSLAMIQCGRNFNHLVQQSRAAEHRLVTNGIYSILRHPSYFGFYWWAVGTQLAMGNVFCLAAYVVLLWKFFANRIPFEEHHLLQFFGDEYMNYRRRVHVWIPLIK</sequence>
<feature type="transmembrane region" description="Helical" evidence="10">
    <location>
        <begin position="225"/>
        <end position="250"/>
    </location>
</feature>
<comment type="similarity">
    <text evidence="2 10">Belongs to the class VI-like SAM-binding methyltransferase superfamily. Isoprenylcysteine carboxyl methyltransferase family.</text>
</comment>
<feature type="transmembrane region" description="Helical" evidence="10">
    <location>
        <begin position="89"/>
        <end position="109"/>
    </location>
</feature>
<dbReference type="Proteomes" id="UP001610728">
    <property type="component" value="Unassembled WGS sequence"/>
</dbReference>
<gene>
    <name evidence="12" type="ORF">HOO65_021151</name>
</gene>
<dbReference type="EC" id="2.1.1.100" evidence="3 10"/>
<name>A0ABR4MQQ0_9PEZI</name>
<evidence type="ECO:0000256" key="10">
    <source>
        <dbReference type="RuleBase" id="RU362022"/>
    </source>
</evidence>